<accession>A0A226N9F5</accession>
<comment type="caution">
    <text evidence="1">The sequence shown here is derived from an EMBL/GenBank/DDBJ whole genome shotgun (WGS) entry which is preliminary data.</text>
</comment>
<dbReference type="AlphaFoldDB" id="A0A226N9F5"/>
<reference evidence="1 2" key="1">
    <citation type="submission" date="2016-07" db="EMBL/GenBank/DDBJ databases">
        <title>Disparate Historic Effective Population Sizes Predicted by Modern Levels of Genome Diversity for the Scaled Quail (Callipepla squamata) and the Northern Bobwhite (Colinus virginianus): Inferences from First and Second Generation Draft Genome Assemblies for Sympatric New World Quail.</title>
        <authorList>
            <person name="Oldeschulte D.L."/>
            <person name="Halley Y.A."/>
            <person name="Bhattarai E.K."/>
            <person name="Brashear W.A."/>
            <person name="Hill J."/>
            <person name="Metz R.P."/>
            <person name="Johnson C.D."/>
            <person name="Rollins D."/>
            <person name="Peterson M.J."/>
            <person name="Bickhart D.M."/>
            <person name="Decker J.E."/>
            <person name="Seabury C.M."/>
        </authorList>
    </citation>
    <scope>NUCLEOTIDE SEQUENCE [LARGE SCALE GENOMIC DNA]</scope>
    <source>
        <strain evidence="1 2">Texas</strain>
        <tissue evidence="1">Leg muscle</tissue>
    </source>
</reference>
<evidence type="ECO:0000313" key="2">
    <source>
        <dbReference type="Proteomes" id="UP000198323"/>
    </source>
</evidence>
<dbReference type="EMBL" id="MCFN01000132">
    <property type="protein sequence ID" value="OXB64161.1"/>
    <property type="molecule type" value="Genomic_DNA"/>
</dbReference>
<proteinExistence type="predicted"/>
<name>A0A226N9F5_CALSU</name>
<keyword evidence="2" id="KW-1185">Reference proteome</keyword>
<dbReference type="Proteomes" id="UP000198323">
    <property type="component" value="Unassembled WGS sequence"/>
</dbReference>
<gene>
    <name evidence="1" type="ORF">ASZ78_002091</name>
</gene>
<evidence type="ECO:0000313" key="1">
    <source>
        <dbReference type="EMBL" id="OXB64161.1"/>
    </source>
</evidence>
<protein>
    <submittedName>
        <fullName evidence="1">Uncharacterized protein</fullName>
    </submittedName>
</protein>
<organism evidence="1 2">
    <name type="scientific">Callipepla squamata</name>
    <name type="common">Scaled quail</name>
    <dbReference type="NCBI Taxonomy" id="9009"/>
    <lineage>
        <taxon>Eukaryota</taxon>
        <taxon>Metazoa</taxon>
        <taxon>Chordata</taxon>
        <taxon>Craniata</taxon>
        <taxon>Vertebrata</taxon>
        <taxon>Euteleostomi</taxon>
        <taxon>Archelosauria</taxon>
        <taxon>Archosauria</taxon>
        <taxon>Dinosauria</taxon>
        <taxon>Saurischia</taxon>
        <taxon>Theropoda</taxon>
        <taxon>Coelurosauria</taxon>
        <taxon>Aves</taxon>
        <taxon>Neognathae</taxon>
        <taxon>Galloanserae</taxon>
        <taxon>Galliformes</taxon>
        <taxon>Odontophoridae</taxon>
        <taxon>Callipepla</taxon>
    </lineage>
</organism>
<dbReference type="OrthoDB" id="10477627at2759"/>
<sequence>MPQDFTCSPLEGSCWKLADNPFVDNLVKMEQISGFTGRAGENLLVMWPGEMPPCDHYTKELFVSGSCTVRNGSFSPNCPCSNDANDDTATWWSPSRHRSKCTTAHSSLDNNTFPLYDAPFR</sequence>